<dbReference type="GO" id="GO:0005789">
    <property type="term" value="C:endoplasmic reticulum membrane"/>
    <property type="evidence" value="ECO:0007669"/>
    <property type="project" value="TreeGrafter"/>
</dbReference>
<dbReference type="OrthoDB" id="5673at2759"/>
<feature type="region of interest" description="Disordered" evidence="1">
    <location>
        <begin position="1"/>
        <end position="31"/>
    </location>
</feature>
<evidence type="ECO:0000313" key="3">
    <source>
        <dbReference type="Proteomes" id="UP001153069"/>
    </source>
</evidence>
<dbReference type="GO" id="GO:0004143">
    <property type="term" value="F:ATP-dependent diacylglycerol kinase activity"/>
    <property type="evidence" value="ECO:0007669"/>
    <property type="project" value="InterPro"/>
</dbReference>
<comment type="caution">
    <text evidence="2">The sequence shown here is derived from an EMBL/GenBank/DDBJ whole genome shotgun (WGS) entry which is preliminary data.</text>
</comment>
<accession>A0A9N8F3X2</accession>
<evidence type="ECO:0000256" key="1">
    <source>
        <dbReference type="SAM" id="MobiDB-lite"/>
    </source>
</evidence>
<evidence type="ECO:0008006" key="4">
    <source>
        <dbReference type="Google" id="ProtNLM"/>
    </source>
</evidence>
<dbReference type="PANTHER" id="PTHR31303">
    <property type="entry name" value="CTP-DEPENDENT DIACYLGLYCEROL KINASE 1"/>
    <property type="match status" value="1"/>
</dbReference>
<name>A0A9N8F3X2_9STRA</name>
<gene>
    <name evidence="2" type="ORF">SEMRO_2816_G337760.1</name>
</gene>
<dbReference type="GO" id="GO:0006654">
    <property type="term" value="P:phosphatidic acid biosynthetic process"/>
    <property type="evidence" value="ECO:0007669"/>
    <property type="project" value="TreeGrafter"/>
</dbReference>
<evidence type="ECO:0000313" key="2">
    <source>
        <dbReference type="EMBL" id="CAB9530279.1"/>
    </source>
</evidence>
<reference evidence="2" key="1">
    <citation type="submission" date="2020-06" db="EMBL/GenBank/DDBJ databases">
        <authorList>
            <consortium name="Plant Systems Biology data submission"/>
        </authorList>
    </citation>
    <scope>NUCLEOTIDE SEQUENCE</scope>
    <source>
        <strain evidence="2">D6</strain>
    </source>
</reference>
<dbReference type="PANTHER" id="PTHR31303:SF1">
    <property type="entry name" value="CTP-DEPENDENT DIACYLGLYCEROL KINASE 1"/>
    <property type="match status" value="1"/>
</dbReference>
<protein>
    <recommendedName>
        <fullName evidence="4">Phosphatidate cytidylyltransferase</fullName>
    </recommendedName>
</protein>
<dbReference type="AlphaFoldDB" id="A0A9N8F3X2"/>
<sequence length="344" mass="36981">MTLGVRGGDTTTTNSAELMARGGSTATKKRSAKTSFSTLPYNGTVDVSSSVTIMKPVEPMEPETKELEGTDMVEISPEPQKEKFHKRIAKKLKCRNSTNLSRKVMHASWGLLFAALNHLIPKETFVPAMAVLSGATLLMELLRYRKNFGWMNKALHFVLGSALRQSEMDGKFTGSFYFFTGVTVTAALFPQSAATLGIIQLAIADPSASYFGSATRHVRWSRIQGELGGFGRNKGILGFLGGALMCVPFNYRILSLAKFGGNVPGGQAALVLASLALGMAGSLADLAVPTPAITLPKKICGVRVPPLHIDDNFVVPVVSGYACTQIFKALAWQQTLQLSQCIFA</sequence>
<dbReference type="InterPro" id="IPR037997">
    <property type="entry name" value="Dgk1-like"/>
</dbReference>
<keyword evidence="3" id="KW-1185">Reference proteome</keyword>
<organism evidence="2 3">
    <name type="scientific">Seminavis robusta</name>
    <dbReference type="NCBI Taxonomy" id="568900"/>
    <lineage>
        <taxon>Eukaryota</taxon>
        <taxon>Sar</taxon>
        <taxon>Stramenopiles</taxon>
        <taxon>Ochrophyta</taxon>
        <taxon>Bacillariophyta</taxon>
        <taxon>Bacillariophyceae</taxon>
        <taxon>Bacillariophycidae</taxon>
        <taxon>Naviculales</taxon>
        <taxon>Naviculaceae</taxon>
        <taxon>Seminavis</taxon>
    </lineage>
</organism>
<dbReference type="Proteomes" id="UP001153069">
    <property type="component" value="Unassembled WGS sequence"/>
</dbReference>
<proteinExistence type="predicted"/>
<dbReference type="EMBL" id="CAICTM010002814">
    <property type="protein sequence ID" value="CAB9530279.1"/>
    <property type="molecule type" value="Genomic_DNA"/>
</dbReference>